<name>A0ABS8D2G0_9NEIS</name>
<dbReference type="Proteomes" id="UP001165395">
    <property type="component" value="Unassembled WGS sequence"/>
</dbReference>
<sequence>MPNEVTAKLVSTFEHIWRNRMADVPILNPNLSVQAVGFRMTDGRWTGVLITPWFMNLLLLPADGELPASTPGDPVLVNLPGGEMPFLLANEPGIGEYAMCSLFSPVMEFADMDAAVATAEAVLALMFPATTPEETVSAEPVAMSRRRLFGFSR</sequence>
<evidence type="ECO:0000313" key="1">
    <source>
        <dbReference type="EMBL" id="MCB6182385.1"/>
    </source>
</evidence>
<accession>A0ABS8D2G0</accession>
<reference evidence="1" key="1">
    <citation type="submission" date="2021-10" db="EMBL/GenBank/DDBJ databases">
        <title>The complete genome sequence of Leeia sp. TBRC 13508.</title>
        <authorList>
            <person name="Charoenyingcharoen P."/>
            <person name="Yukphan P."/>
        </authorList>
    </citation>
    <scope>NUCLEOTIDE SEQUENCE</scope>
    <source>
        <strain evidence="1">TBRC 13508</strain>
    </source>
</reference>
<comment type="caution">
    <text evidence="1">The sequence shown here is derived from an EMBL/GenBank/DDBJ whole genome shotgun (WGS) entry which is preliminary data.</text>
</comment>
<dbReference type="Pfam" id="PF11939">
    <property type="entry name" value="NiFe-hyd_HybE"/>
    <property type="match status" value="1"/>
</dbReference>
<evidence type="ECO:0000313" key="2">
    <source>
        <dbReference type="Proteomes" id="UP001165395"/>
    </source>
</evidence>
<keyword evidence="2" id="KW-1185">Reference proteome</keyword>
<dbReference type="InterPro" id="IPR023994">
    <property type="entry name" value="NiFe-hyd_HybE"/>
</dbReference>
<organism evidence="1 2">
    <name type="scientific">Leeia speluncae</name>
    <dbReference type="NCBI Taxonomy" id="2884804"/>
    <lineage>
        <taxon>Bacteria</taxon>
        <taxon>Pseudomonadati</taxon>
        <taxon>Pseudomonadota</taxon>
        <taxon>Betaproteobacteria</taxon>
        <taxon>Neisseriales</taxon>
        <taxon>Leeiaceae</taxon>
        <taxon>Leeia</taxon>
    </lineage>
</organism>
<gene>
    <name evidence="1" type="primary">hybE</name>
    <name evidence="1" type="ORF">LIN78_02300</name>
</gene>
<dbReference type="RefSeq" id="WP_227178055.1">
    <property type="nucleotide sequence ID" value="NZ_JAJBZT010000001.1"/>
</dbReference>
<dbReference type="Gene3D" id="3.30.1460.40">
    <property type="entry name" value="[NiFe]-hydrogenase assembly chaperone, HybE"/>
    <property type="match status" value="1"/>
</dbReference>
<proteinExistence type="predicted"/>
<dbReference type="NCBIfam" id="TIGR03993">
    <property type="entry name" value="hydrog_HybE"/>
    <property type="match status" value="1"/>
</dbReference>
<dbReference type="EMBL" id="JAJBZT010000001">
    <property type="protein sequence ID" value="MCB6182385.1"/>
    <property type="molecule type" value="Genomic_DNA"/>
</dbReference>
<dbReference type="InterPro" id="IPR038530">
    <property type="entry name" value="NiFe-hyd_HybE_sf"/>
</dbReference>
<protein>
    <submittedName>
        <fullName evidence="1">[NiFe]-hydrogenase assembly chaperone HybE</fullName>
    </submittedName>
</protein>